<dbReference type="GeneID" id="17255099"/>
<name>A0A0D3ICG1_EMIH1</name>
<proteinExistence type="predicted"/>
<dbReference type="KEGG" id="ehx:EMIHUDRAFT_248858"/>
<accession>A0A0D3ICG1</accession>
<reference evidence="2" key="1">
    <citation type="journal article" date="2013" name="Nature">
        <title>Pan genome of the phytoplankton Emiliania underpins its global distribution.</title>
        <authorList>
            <person name="Read B.A."/>
            <person name="Kegel J."/>
            <person name="Klute M.J."/>
            <person name="Kuo A."/>
            <person name="Lefebvre S.C."/>
            <person name="Maumus F."/>
            <person name="Mayer C."/>
            <person name="Miller J."/>
            <person name="Monier A."/>
            <person name="Salamov A."/>
            <person name="Young J."/>
            <person name="Aguilar M."/>
            <person name="Claverie J.M."/>
            <person name="Frickenhaus S."/>
            <person name="Gonzalez K."/>
            <person name="Herman E.K."/>
            <person name="Lin Y.C."/>
            <person name="Napier J."/>
            <person name="Ogata H."/>
            <person name="Sarno A.F."/>
            <person name="Shmutz J."/>
            <person name="Schroeder D."/>
            <person name="de Vargas C."/>
            <person name="Verret F."/>
            <person name="von Dassow P."/>
            <person name="Valentin K."/>
            <person name="Van de Peer Y."/>
            <person name="Wheeler G."/>
            <person name="Dacks J.B."/>
            <person name="Delwiche C.F."/>
            <person name="Dyhrman S.T."/>
            <person name="Glockner G."/>
            <person name="John U."/>
            <person name="Richards T."/>
            <person name="Worden A.Z."/>
            <person name="Zhang X."/>
            <person name="Grigoriev I.V."/>
            <person name="Allen A.E."/>
            <person name="Bidle K."/>
            <person name="Borodovsky M."/>
            <person name="Bowler C."/>
            <person name="Brownlee C."/>
            <person name="Cock J.M."/>
            <person name="Elias M."/>
            <person name="Gladyshev V.N."/>
            <person name="Groth M."/>
            <person name="Guda C."/>
            <person name="Hadaegh A."/>
            <person name="Iglesias-Rodriguez M.D."/>
            <person name="Jenkins J."/>
            <person name="Jones B.M."/>
            <person name="Lawson T."/>
            <person name="Leese F."/>
            <person name="Lindquist E."/>
            <person name="Lobanov A."/>
            <person name="Lomsadze A."/>
            <person name="Malik S.B."/>
            <person name="Marsh M.E."/>
            <person name="Mackinder L."/>
            <person name="Mock T."/>
            <person name="Mueller-Roeber B."/>
            <person name="Pagarete A."/>
            <person name="Parker M."/>
            <person name="Probert I."/>
            <person name="Quesneville H."/>
            <person name="Raines C."/>
            <person name="Rensing S.A."/>
            <person name="Riano-Pachon D.M."/>
            <person name="Richier S."/>
            <person name="Rokitta S."/>
            <person name="Shiraiwa Y."/>
            <person name="Soanes D.M."/>
            <person name="van der Giezen M."/>
            <person name="Wahlund T.M."/>
            <person name="Williams B."/>
            <person name="Wilson W."/>
            <person name="Wolfe G."/>
            <person name="Wurch L.L."/>
        </authorList>
    </citation>
    <scope>NUCLEOTIDE SEQUENCE</scope>
</reference>
<keyword evidence="2" id="KW-1185">Reference proteome</keyword>
<dbReference type="RefSeq" id="XP_005761375.1">
    <property type="nucleotide sequence ID" value="XM_005761318.1"/>
</dbReference>
<dbReference type="SUPFAM" id="SSF55961">
    <property type="entry name" value="Bet v1-like"/>
    <property type="match status" value="1"/>
</dbReference>
<organism evidence="1 2">
    <name type="scientific">Emiliania huxleyi (strain CCMP1516)</name>
    <dbReference type="NCBI Taxonomy" id="280463"/>
    <lineage>
        <taxon>Eukaryota</taxon>
        <taxon>Haptista</taxon>
        <taxon>Haptophyta</taxon>
        <taxon>Prymnesiophyceae</taxon>
        <taxon>Isochrysidales</taxon>
        <taxon>Noelaerhabdaceae</taxon>
        <taxon>Emiliania</taxon>
    </lineage>
</organism>
<dbReference type="EnsemblProtists" id="EOD08946">
    <property type="protein sequence ID" value="EOD08946"/>
    <property type="gene ID" value="EMIHUDRAFT_248858"/>
</dbReference>
<protein>
    <submittedName>
        <fullName evidence="1">Uncharacterized protein</fullName>
    </submittedName>
</protein>
<dbReference type="CDD" id="cd07812">
    <property type="entry name" value="SRPBCC"/>
    <property type="match status" value="1"/>
</dbReference>
<dbReference type="Proteomes" id="UP000013827">
    <property type="component" value="Unassembled WGS sequence"/>
</dbReference>
<dbReference type="PaxDb" id="2903-EOD08946"/>
<sequence>MLKLILSLLSPATAVRLVTTTTLPAVSPERAIRFLSTPSNWPIIVLSSWAVRGTDIDRPLAPGEAVDEIFGLPPLLPLEVSWTCTSIGESTAVFDSPSGLAGVAENCQMDFVAEKDGAGGSLLRLAMSYEPLSPLANAAGIYRWQMDRRSHLGELKKIARSLLSLSLAFTTLLASICKPKGSHTS</sequence>
<reference evidence="1" key="2">
    <citation type="submission" date="2024-10" db="UniProtKB">
        <authorList>
            <consortium name="EnsemblProtists"/>
        </authorList>
    </citation>
    <scope>IDENTIFICATION</scope>
</reference>
<evidence type="ECO:0000313" key="1">
    <source>
        <dbReference type="EnsemblProtists" id="EOD08946"/>
    </source>
</evidence>
<evidence type="ECO:0000313" key="2">
    <source>
        <dbReference type="Proteomes" id="UP000013827"/>
    </source>
</evidence>
<dbReference type="HOGENOM" id="CLU_1463853_0_0_1"/>
<dbReference type="AlphaFoldDB" id="A0A0D3ICG1"/>